<keyword evidence="2 9" id="KW-0547">Nucleotide-binding</keyword>
<gene>
    <name evidence="9" type="primary">mfd</name>
    <name evidence="12" type="ORF">FHR19_000599</name>
</gene>
<dbReference type="InterPro" id="IPR036101">
    <property type="entry name" value="CarD-like/TRCF_RID_sf"/>
</dbReference>
<dbReference type="HAMAP" id="MF_00969">
    <property type="entry name" value="TRCF"/>
    <property type="match status" value="1"/>
</dbReference>
<evidence type="ECO:0000256" key="8">
    <source>
        <dbReference type="ARBA" id="ARBA00023204"/>
    </source>
</evidence>
<organism evidence="12 13">
    <name type="scientific">Sphingomonas yantingensis</name>
    <dbReference type="NCBI Taxonomy" id="1241761"/>
    <lineage>
        <taxon>Bacteria</taxon>
        <taxon>Pseudomonadati</taxon>
        <taxon>Pseudomonadota</taxon>
        <taxon>Alphaproteobacteria</taxon>
        <taxon>Sphingomonadales</taxon>
        <taxon>Sphingomonadaceae</taxon>
        <taxon>Sphingomonas</taxon>
    </lineage>
</organism>
<evidence type="ECO:0000313" key="13">
    <source>
        <dbReference type="Proteomes" id="UP000557739"/>
    </source>
</evidence>
<dbReference type="InterPro" id="IPR011545">
    <property type="entry name" value="DEAD/DEAH_box_helicase_dom"/>
</dbReference>
<dbReference type="PANTHER" id="PTHR47964">
    <property type="entry name" value="ATP-DEPENDENT DNA HELICASE HOMOLOG RECG, CHLOROPLASTIC"/>
    <property type="match status" value="1"/>
</dbReference>
<dbReference type="InterPro" id="IPR037235">
    <property type="entry name" value="TRCF-like_C_D7"/>
</dbReference>
<keyword evidence="8 9" id="KW-0234">DNA repair</keyword>
<dbReference type="EC" id="3.6.4.-" evidence="9"/>
<dbReference type="GO" id="GO:0003678">
    <property type="term" value="F:DNA helicase activity"/>
    <property type="evidence" value="ECO:0007669"/>
    <property type="project" value="TreeGrafter"/>
</dbReference>
<dbReference type="InterPro" id="IPR003711">
    <property type="entry name" value="CarD-like/TRCF_RID"/>
</dbReference>
<dbReference type="Pfam" id="PF03461">
    <property type="entry name" value="TRCF"/>
    <property type="match status" value="1"/>
</dbReference>
<dbReference type="SMART" id="SM00982">
    <property type="entry name" value="TRCF"/>
    <property type="match status" value="1"/>
</dbReference>
<protein>
    <recommendedName>
        <fullName evidence="9">Transcription-repair-coupling factor</fullName>
        <shortName evidence="9">TRCF</shortName>
        <ecNumber evidence="9">3.6.4.-</ecNumber>
    </recommendedName>
</protein>
<dbReference type="Gene3D" id="3.90.1150.50">
    <property type="entry name" value="Transcription-repair-coupling factor, D7 domain"/>
    <property type="match status" value="1"/>
</dbReference>
<dbReference type="InterPro" id="IPR014001">
    <property type="entry name" value="Helicase_ATP-bd"/>
</dbReference>
<dbReference type="InterPro" id="IPR047112">
    <property type="entry name" value="RecG/Mfd"/>
</dbReference>
<dbReference type="InterPro" id="IPR001650">
    <property type="entry name" value="Helicase_C-like"/>
</dbReference>
<feature type="domain" description="Helicase ATP-binding" evidence="10">
    <location>
        <begin position="559"/>
        <end position="719"/>
    </location>
</feature>
<evidence type="ECO:0000256" key="6">
    <source>
        <dbReference type="ARBA" id="ARBA00022840"/>
    </source>
</evidence>
<name>A0A7W9EGT5_9SPHN</name>
<feature type="domain" description="Helicase C-terminal" evidence="11">
    <location>
        <begin position="740"/>
        <end position="894"/>
    </location>
</feature>
<evidence type="ECO:0000256" key="5">
    <source>
        <dbReference type="ARBA" id="ARBA00022806"/>
    </source>
</evidence>
<dbReference type="Pfam" id="PF00270">
    <property type="entry name" value="DEAD"/>
    <property type="match status" value="1"/>
</dbReference>
<comment type="subcellular location">
    <subcellularLocation>
        <location evidence="9">Cytoplasm</location>
    </subcellularLocation>
</comment>
<proteinExistence type="inferred from homology"/>
<evidence type="ECO:0000256" key="1">
    <source>
        <dbReference type="ARBA" id="ARBA00022490"/>
    </source>
</evidence>
<dbReference type="PROSITE" id="PS51192">
    <property type="entry name" value="HELICASE_ATP_BIND_1"/>
    <property type="match status" value="1"/>
</dbReference>
<dbReference type="Gene3D" id="3.30.2060.10">
    <property type="entry name" value="Penicillin-binding protein 1b domain"/>
    <property type="match status" value="1"/>
</dbReference>
<dbReference type="SUPFAM" id="SSF52540">
    <property type="entry name" value="P-loop containing nucleoside triphosphate hydrolases"/>
    <property type="match status" value="2"/>
</dbReference>
<dbReference type="GO" id="GO:0005737">
    <property type="term" value="C:cytoplasm"/>
    <property type="evidence" value="ECO:0007669"/>
    <property type="project" value="UniProtKB-SubCell"/>
</dbReference>
<keyword evidence="1 9" id="KW-0963">Cytoplasm</keyword>
<dbReference type="InterPro" id="IPR041471">
    <property type="entry name" value="UvrB_inter"/>
</dbReference>
<dbReference type="Gene3D" id="2.40.10.170">
    <property type="match status" value="1"/>
</dbReference>
<dbReference type="InterPro" id="IPR027417">
    <property type="entry name" value="P-loop_NTPase"/>
</dbReference>
<sequence length="1069" mass="112983">MAVQPSGFIGQGRTRDMATAAEAIDPAAAVPPGTAAIVAELAGLLAARDLFYAAPDEPRAAVLASALAMAVPDAAVLFCPSSDALPGDDAPASPANVGQRVSALREVRRLSVLKGRPHIAFVTTGEALGRLYPPPAAFDAAPPRVETGAAIDLAALHAELQSIGYVVDERVDEPGEVALRGAVLDVYPADAAAPLRIEAADGKVAGIRVYDPADQRTTGTCETRELGRVSEPDVGGKGVTLVEHLPDAAVILADEADDRRRRFLALAGDAQRRRGKRAIRDTASEAVWVKALGRHDRPILTLDAAPAPRFVEAKRPMRALADAARAAIAAGKRVVLMGSERDLRFLSRRAAKALKTDVQPKMSWAAVEKAKKGSVLSLVMPVDRGFESDRILAVAAADLLGSRAQVDAVGPGAADPAPFTLGEINVGDVVVHEDHGLAVVHGLAPMPADDGDAIVLCYADGGTRLVPVAEADRIWRYGAEADAVTLDKLDGTSWQKRRGAIDAAIAESAKALTAIAAERAARDAPVLAPPSDAYERFAAGFPFAETADQARAIAAVRDDLASGKPMDRLVVGDVGYGKTEVALRAAALAALAGHQVAIAAPTTVLARQHLDSFARRFEGTGIEVAGLSRLSSATEKKRVKAGLADGSIGVVVGTGAVAGKGVAYKNLALVIIDEEQRFGTADKAKMRDLGAGHVLALSATPIPRTLQSALVGLQQLSVIATPPARRQPIRTSVGAFVPETVRTALLRERSRGGQGFVVVPRIEDMAPLAEKLARLVPELEILQAHGKMPAAEIDEAMVAFGRGDGDVLLATNIIEAGLDVPRANTMVIWRADRFGLSQLHQLRGRVGRGSRRGQVMLLTDAEHEIAPRTLKRLRTLEAFDRLGAGFAISARDLDLRGAGDLIGEAQAGHMKLIGVDLYQHLLEAALRTARGETVERWTPELHLGVAGCLPADWLPDEELRVTLYCRLARIEDADGLAAFSEEIEDRFGPLPPEAELLLRLAGIRIAAREARVARIDAGPAAIALTPHRDFAGAAKGLTEKKDRLILSERIEDPGQRLDRIEALLEELVA</sequence>
<dbReference type="GO" id="GO:0003684">
    <property type="term" value="F:damaged DNA binding"/>
    <property type="evidence" value="ECO:0007669"/>
    <property type="project" value="InterPro"/>
</dbReference>
<evidence type="ECO:0000256" key="9">
    <source>
        <dbReference type="HAMAP-Rule" id="MF_00969"/>
    </source>
</evidence>
<dbReference type="GO" id="GO:0006355">
    <property type="term" value="P:regulation of DNA-templated transcription"/>
    <property type="evidence" value="ECO:0007669"/>
    <property type="project" value="UniProtKB-UniRule"/>
</dbReference>
<dbReference type="PANTHER" id="PTHR47964:SF1">
    <property type="entry name" value="ATP-DEPENDENT DNA HELICASE HOMOLOG RECG, CHLOROPLASTIC"/>
    <property type="match status" value="1"/>
</dbReference>
<dbReference type="GO" id="GO:0000716">
    <property type="term" value="P:transcription-coupled nucleotide-excision repair, DNA damage recognition"/>
    <property type="evidence" value="ECO:0007669"/>
    <property type="project" value="UniProtKB-UniRule"/>
</dbReference>
<keyword evidence="4 9" id="KW-0378">Hydrolase</keyword>
<keyword evidence="7 9" id="KW-0238">DNA-binding</keyword>
<dbReference type="GO" id="GO:0005524">
    <property type="term" value="F:ATP binding"/>
    <property type="evidence" value="ECO:0007669"/>
    <property type="project" value="UniProtKB-UniRule"/>
</dbReference>
<dbReference type="SMART" id="SM00490">
    <property type="entry name" value="HELICc"/>
    <property type="match status" value="1"/>
</dbReference>
<dbReference type="EMBL" id="JACIJJ010000001">
    <property type="protein sequence ID" value="MBB5697274.1"/>
    <property type="molecule type" value="Genomic_DNA"/>
</dbReference>
<dbReference type="GO" id="GO:0016787">
    <property type="term" value="F:hydrolase activity"/>
    <property type="evidence" value="ECO:0007669"/>
    <property type="project" value="UniProtKB-KW"/>
</dbReference>
<dbReference type="InterPro" id="IPR005118">
    <property type="entry name" value="TRCF_C"/>
</dbReference>
<dbReference type="PROSITE" id="PS51194">
    <property type="entry name" value="HELICASE_CTER"/>
    <property type="match status" value="1"/>
</dbReference>
<evidence type="ECO:0000259" key="11">
    <source>
        <dbReference type="PROSITE" id="PS51194"/>
    </source>
</evidence>
<keyword evidence="13" id="KW-1185">Reference proteome</keyword>
<dbReference type="AlphaFoldDB" id="A0A7W9EGT5"/>
<evidence type="ECO:0000256" key="7">
    <source>
        <dbReference type="ARBA" id="ARBA00023125"/>
    </source>
</evidence>
<dbReference type="Gene3D" id="3.40.50.300">
    <property type="entry name" value="P-loop containing nucleotide triphosphate hydrolases"/>
    <property type="match status" value="2"/>
</dbReference>
<evidence type="ECO:0000256" key="2">
    <source>
        <dbReference type="ARBA" id="ARBA00022741"/>
    </source>
</evidence>
<evidence type="ECO:0000313" key="12">
    <source>
        <dbReference type="EMBL" id="MBB5697274.1"/>
    </source>
</evidence>
<keyword evidence="6 9" id="KW-0067">ATP-binding</keyword>
<comment type="similarity">
    <text evidence="9">In the N-terminal section; belongs to the UvrB family.</text>
</comment>
<comment type="caution">
    <text evidence="12">The sequence shown here is derived from an EMBL/GenBank/DDBJ whole genome shotgun (WGS) entry which is preliminary data.</text>
</comment>
<dbReference type="InterPro" id="IPR004576">
    <property type="entry name" value="Mfd"/>
</dbReference>
<dbReference type="SUPFAM" id="SSF143517">
    <property type="entry name" value="TRCF domain-like"/>
    <property type="match status" value="1"/>
</dbReference>
<comment type="function">
    <text evidence="9">Couples transcription and DNA repair by recognizing RNA polymerase (RNAP) stalled at DNA lesions. Mediates ATP-dependent release of RNAP and its truncated transcript from the DNA, and recruitment of nucleotide excision repair machinery to the damaged site.</text>
</comment>
<keyword evidence="3 9" id="KW-0227">DNA damage</keyword>
<dbReference type="Pfam" id="PF02559">
    <property type="entry name" value="CarD_TRCF_RID"/>
    <property type="match status" value="1"/>
</dbReference>
<keyword evidence="5 12" id="KW-0347">Helicase</keyword>
<dbReference type="Pfam" id="PF17757">
    <property type="entry name" value="UvrB_inter"/>
    <property type="match status" value="1"/>
</dbReference>
<dbReference type="SMART" id="SM00487">
    <property type="entry name" value="DEXDc"/>
    <property type="match status" value="1"/>
</dbReference>
<dbReference type="Pfam" id="PF00271">
    <property type="entry name" value="Helicase_C"/>
    <property type="match status" value="1"/>
</dbReference>
<dbReference type="SMART" id="SM01058">
    <property type="entry name" value="CarD_TRCF"/>
    <property type="match status" value="1"/>
</dbReference>
<comment type="similarity">
    <text evidence="9">In the C-terminal section; belongs to the helicase family. RecG subfamily.</text>
</comment>
<dbReference type="SUPFAM" id="SSF141259">
    <property type="entry name" value="CarD-like"/>
    <property type="match status" value="1"/>
</dbReference>
<evidence type="ECO:0000259" key="10">
    <source>
        <dbReference type="PROSITE" id="PS51192"/>
    </source>
</evidence>
<dbReference type="Proteomes" id="UP000557739">
    <property type="component" value="Unassembled WGS sequence"/>
</dbReference>
<accession>A0A7W9EGT5</accession>
<reference evidence="12 13" key="1">
    <citation type="submission" date="2020-08" db="EMBL/GenBank/DDBJ databases">
        <title>Genomic Encyclopedia of Type Strains, Phase IV (KMG-IV): sequencing the most valuable type-strain genomes for metagenomic binning, comparative biology and taxonomic classification.</title>
        <authorList>
            <person name="Goeker M."/>
        </authorList>
    </citation>
    <scope>NUCLEOTIDE SEQUENCE [LARGE SCALE GENOMIC DNA]</scope>
    <source>
        <strain evidence="12 13">DSM 27244</strain>
    </source>
</reference>
<evidence type="ECO:0000256" key="4">
    <source>
        <dbReference type="ARBA" id="ARBA00022801"/>
    </source>
</evidence>
<evidence type="ECO:0000256" key="3">
    <source>
        <dbReference type="ARBA" id="ARBA00022763"/>
    </source>
</evidence>